<dbReference type="PANTHER" id="PTHR42939">
    <property type="entry name" value="ABC TRANSPORTER ATP-BINDING PROTEIN ALBC-RELATED"/>
    <property type="match status" value="1"/>
</dbReference>
<dbReference type="Gene3D" id="3.40.50.300">
    <property type="entry name" value="P-loop containing nucleotide triphosphate hydrolases"/>
    <property type="match status" value="1"/>
</dbReference>
<keyword evidence="6" id="KW-1185">Reference proteome</keyword>
<dbReference type="Pfam" id="PF00005">
    <property type="entry name" value="ABC_tran"/>
    <property type="match status" value="1"/>
</dbReference>
<keyword evidence="2" id="KW-0547">Nucleotide-binding</keyword>
<evidence type="ECO:0000256" key="2">
    <source>
        <dbReference type="ARBA" id="ARBA00022741"/>
    </source>
</evidence>
<dbReference type="InterPro" id="IPR003593">
    <property type="entry name" value="AAA+_ATPase"/>
</dbReference>
<evidence type="ECO:0000256" key="3">
    <source>
        <dbReference type="ARBA" id="ARBA00022840"/>
    </source>
</evidence>
<dbReference type="EMBL" id="LR130778">
    <property type="protein sequence ID" value="VDN46925.1"/>
    <property type="molecule type" value="Genomic_DNA"/>
</dbReference>
<keyword evidence="1" id="KW-0813">Transport</keyword>
<evidence type="ECO:0000256" key="1">
    <source>
        <dbReference type="ARBA" id="ARBA00022448"/>
    </source>
</evidence>
<dbReference type="SMART" id="SM00382">
    <property type="entry name" value="AAA"/>
    <property type="match status" value="1"/>
</dbReference>
<dbReference type="KEGG" id="cbar:PATL70BA_1051"/>
<keyword evidence="3" id="KW-0067">ATP-binding</keyword>
<organism evidence="5 6">
    <name type="scientific">Petrocella atlantisensis</name>
    <dbReference type="NCBI Taxonomy" id="2173034"/>
    <lineage>
        <taxon>Bacteria</taxon>
        <taxon>Bacillati</taxon>
        <taxon>Bacillota</taxon>
        <taxon>Clostridia</taxon>
        <taxon>Lachnospirales</taxon>
        <taxon>Vallitaleaceae</taxon>
        <taxon>Petrocella</taxon>
    </lineage>
</organism>
<reference evidence="5 6" key="1">
    <citation type="submission" date="2018-09" db="EMBL/GenBank/DDBJ databases">
        <authorList>
            <person name="Postec A."/>
        </authorList>
    </citation>
    <scope>NUCLEOTIDE SEQUENCE [LARGE SCALE GENOMIC DNA]</scope>
    <source>
        <strain evidence="5">70B-A</strain>
    </source>
</reference>
<accession>A0A3P7NVK3</accession>
<sequence>MIKTIDLTKSYGTFKALDQINIHVKKGSVYGMVGPNGAGKTTLLKIMTGVFRQNQGQVFIDGQVVEDNISLKQRIRFIPDELYYFPMSTIKDMADFYEDMFDVFDRDRFVRIQALLKIPIQKKISQLSKGMKKQVAFWLEICTKPDVMILDEPVDGLDPVMRRQIWSLLLQDVAERNMTVVVSSHNLRELEDVCDYVGILHEGKLLLERDLDEMKSDIHKIQVAFENSDVTLKSLNPLKAMQVGSVHTIIVRGLRDEIEKSLSPMKPVLVDFIPLTLEEIFIYEIGGEGYEVTNLIL</sequence>
<gene>
    <name evidence="5" type="ORF">PATL70BA_1051</name>
</gene>
<evidence type="ECO:0000259" key="4">
    <source>
        <dbReference type="PROSITE" id="PS50893"/>
    </source>
</evidence>
<dbReference type="SUPFAM" id="SSF52540">
    <property type="entry name" value="P-loop containing nucleoside triphosphate hydrolases"/>
    <property type="match status" value="1"/>
</dbReference>
<proteinExistence type="predicted"/>
<protein>
    <submittedName>
        <fullName evidence="5">ABC transporter</fullName>
    </submittedName>
</protein>
<dbReference type="InterPro" id="IPR051782">
    <property type="entry name" value="ABC_Transporter_VariousFunc"/>
</dbReference>
<dbReference type="OrthoDB" id="9804819at2"/>
<dbReference type="GO" id="GO:0005524">
    <property type="term" value="F:ATP binding"/>
    <property type="evidence" value="ECO:0007669"/>
    <property type="project" value="UniProtKB-KW"/>
</dbReference>
<feature type="domain" description="ABC transporter" evidence="4">
    <location>
        <begin position="2"/>
        <end position="227"/>
    </location>
</feature>
<dbReference type="InterPro" id="IPR027417">
    <property type="entry name" value="P-loop_NTPase"/>
</dbReference>
<dbReference type="RefSeq" id="WP_125136344.1">
    <property type="nucleotide sequence ID" value="NZ_LR130778.1"/>
</dbReference>
<dbReference type="GO" id="GO:0016887">
    <property type="term" value="F:ATP hydrolysis activity"/>
    <property type="evidence" value="ECO:0007669"/>
    <property type="project" value="InterPro"/>
</dbReference>
<name>A0A3P7NVK3_9FIRM</name>
<dbReference type="CDD" id="cd03230">
    <property type="entry name" value="ABC_DR_subfamily_A"/>
    <property type="match status" value="1"/>
</dbReference>
<dbReference type="AlphaFoldDB" id="A0A3P7NVK3"/>
<evidence type="ECO:0000313" key="6">
    <source>
        <dbReference type="Proteomes" id="UP000279029"/>
    </source>
</evidence>
<dbReference type="Proteomes" id="UP000279029">
    <property type="component" value="Chromosome"/>
</dbReference>
<dbReference type="PANTHER" id="PTHR42939:SF1">
    <property type="entry name" value="ABC TRANSPORTER ATP-BINDING PROTEIN ALBC-RELATED"/>
    <property type="match status" value="1"/>
</dbReference>
<evidence type="ECO:0000313" key="5">
    <source>
        <dbReference type="EMBL" id="VDN46925.1"/>
    </source>
</evidence>
<dbReference type="InterPro" id="IPR003439">
    <property type="entry name" value="ABC_transporter-like_ATP-bd"/>
</dbReference>
<dbReference type="PROSITE" id="PS50893">
    <property type="entry name" value="ABC_TRANSPORTER_2"/>
    <property type="match status" value="1"/>
</dbReference>